<evidence type="ECO:0000313" key="2">
    <source>
        <dbReference type="EMBL" id="KLU04720.1"/>
    </source>
</evidence>
<evidence type="ECO:0000313" key="3">
    <source>
        <dbReference type="Proteomes" id="UP000036367"/>
    </source>
</evidence>
<sequence length="41" mass="4292">MRVGVGSSSSATRSREKFDAEAVSRGGAEEFLVLGSKLDFG</sequence>
<keyword evidence="3" id="KW-1185">Reference proteome</keyword>
<dbReference type="EMBL" id="LECT01000026">
    <property type="protein sequence ID" value="KLU04720.1"/>
    <property type="molecule type" value="Genomic_DNA"/>
</dbReference>
<name>A0A0J1BDV4_RHOIS</name>
<gene>
    <name evidence="2" type="ORF">RISK_003342</name>
</gene>
<protein>
    <submittedName>
        <fullName evidence="2">Uncharacterized protein</fullName>
    </submittedName>
</protein>
<dbReference type="PATRIC" id="fig|595434.4.peg.3186"/>
<proteinExistence type="predicted"/>
<organism evidence="2 3">
    <name type="scientific">Rhodopirellula islandica</name>
    <dbReference type="NCBI Taxonomy" id="595434"/>
    <lineage>
        <taxon>Bacteria</taxon>
        <taxon>Pseudomonadati</taxon>
        <taxon>Planctomycetota</taxon>
        <taxon>Planctomycetia</taxon>
        <taxon>Pirellulales</taxon>
        <taxon>Pirellulaceae</taxon>
        <taxon>Rhodopirellula</taxon>
    </lineage>
</organism>
<feature type="compositionally biased region" description="Basic and acidic residues" evidence="1">
    <location>
        <begin position="13"/>
        <end position="22"/>
    </location>
</feature>
<feature type="region of interest" description="Disordered" evidence="1">
    <location>
        <begin position="1"/>
        <end position="24"/>
    </location>
</feature>
<dbReference type="STRING" id="595434.RISK_003342"/>
<dbReference type="AlphaFoldDB" id="A0A0J1BDV4"/>
<feature type="compositionally biased region" description="Polar residues" evidence="1">
    <location>
        <begin position="1"/>
        <end position="12"/>
    </location>
</feature>
<dbReference type="Proteomes" id="UP000036367">
    <property type="component" value="Unassembled WGS sequence"/>
</dbReference>
<comment type="caution">
    <text evidence="2">The sequence shown here is derived from an EMBL/GenBank/DDBJ whole genome shotgun (WGS) entry which is preliminary data.</text>
</comment>
<accession>A0A0J1BDV4</accession>
<reference evidence="2" key="1">
    <citation type="submission" date="2015-05" db="EMBL/GenBank/DDBJ databases">
        <title>Permanent draft genome of Rhodopirellula islandicus K833.</title>
        <authorList>
            <person name="Kizina J."/>
            <person name="Richter M."/>
            <person name="Glockner F.O."/>
            <person name="Harder J."/>
        </authorList>
    </citation>
    <scope>NUCLEOTIDE SEQUENCE [LARGE SCALE GENOMIC DNA]</scope>
    <source>
        <strain evidence="2">K833</strain>
    </source>
</reference>
<evidence type="ECO:0000256" key="1">
    <source>
        <dbReference type="SAM" id="MobiDB-lite"/>
    </source>
</evidence>